<comment type="similarity">
    <text evidence="3">Belongs to the telombin family.</text>
</comment>
<evidence type="ECO:0000256" key="1">
    <source>
        <dbReference type="ARBA" id="ARBA00004123"/>
    </source>
</evidence>
<organism evidence="10 11">
    <name type="scientific">Anaeromyces robustus</name>
    <dbReference type="NCBI Taxonomy" id="1754192"/>
    <lineage>
        <taxon>Eukaryota</taxon>
        <taxon>Fungi</taxon>
        <taxon>Fungi incertae sedis</taxon>
        <taxon>Chytridiomycota</taxon>
        <taxon>Chytridiomycota incertae sedis</taxon>
        <taxon>Neocallimastigomycetes</taxon>
        <taxon>Neocallimastigales</taxon>
        <taxon>Neocallimastigaceae</taxon>
        <taxon>Anaeromyces</taxon>
    </lineage>
</organism>
<dbReference type="PANTHER" id="PTHR14513">
    <property type="entry name" value="PROTECTION OF TELOMERES 1"/>
    <property type="match status" value="1"/>
</dbReference>
<evidence type="ECO:0000256" key="4">
    <source>
        <dbReference type="ARBA" id="ARBA00015253"/>
    </source>
</evidence>
<dbReference type="InterPro" id="IPR012340">
    <property type="entry name" value="NA-bd_OB-fold"/>
</dbReference>
<accession>A0A1Y1WV76</accession>
<dbReference type="Gene3D" id="2.40.50.140">
    <property type="entry name" value="Nucleic acid-binding proteins"/>
    <property type="match status" value="2"/>
</dbReference>
<evidence type="ECO:0000256" key="3">
    <source>
        <dbReference type="ARBA" id="ARBA00008442"/>
    </source>
</evidence>
<dbReference type="AlphaFoldDB" id="A0A1Y1WV76"/>
<sequence length="356" mass="41364">MRGNFLKLSELKPGSISSCIGIITDFTVPKITKRNEYYQAISLVDPTTEGKITKLIIFNPNINSFPNVKEKGDIIFCRNVKIQKFNDKNQIISNNQTSFRVFPRVKDPTSCDIEFLIVDTYRNWWKANEINNFNNGKLYSRKVHKISELNDSVIYFDLYCQLIRILDFHIDNCVSALVTDYTENELLEEKIFHENSSIFTKMYLTCTFWDEYANEIKKYSEGDYIFIKNIKVRRNNKNNYFLEGIIHGNSNNWDSLFILEDNDPSIDEIKKNRIKFLENHFEIPSTPPSPLKTSNTNGDKNSLLNDDSLLISENISNLINLDDSFMEKDINPSEMTTSTPKKNINSINDKNLFLSS</sequence>
<dbReference type="GO" id="GO:0000783">
    <property type="term" value="C:nuclear telomere cap complex"/>
    <property type="evidence" value="ECO:0007669"/>
    <property type="project" value="TreeGrafter"/>
</dbReference>
<evidence type="ECO:0000256" key="2">
    <source>
        <dbReference type="ARBA" id="ARBA00004574"/>
    </source>
</evidence>
<comment type="caution">
    <text evidence="10">The sequence shown here is derived from an EMBL/GenBank/DDBJ whole genome shotgun (WGS) entry which is preliminary data.</text>
</comment>
<dbReference type="SUPFAM" id="SSF50249">
    <property type="entry name" value="Nucleic acid-binding proteins"/>
    <property type="match status" value="2"/>
</dbReference>
<evidence type="ECO:0000256" key="5">
    <source>
        <dbReference type="ARBA" id="ARBA00022454"/>
    </source>
</evidence>
<feature type="non-terminal residue" evidence="10">
    <location>
        <position position="356"/>
    </location>
</feature>
<dbReference type="Pfam" id="PF16686">
    <property type="entry name" value="POT1PC"/>
    <property type="match status" value="1"/>
</dbReference>
<dbReference type="Proteomes" id="UP000193944">
    <property type="component" value="Unassembled WGS sequence"/>
</dbReference>
<dbReference type="STRING" id="1754192.A0A1Y1WV76"/>
<evidence type="ECO:0000313" key="10">
    <source>
        <dbReference type="EMBL" id="ORX77450.1"/>
    </source>
</evidence>
<dbReference type="PANTHER" id="PTHR14513:SF0">
    <property type="entry name" value="PROTECTION OF TELOMERES PROTEIN 1"/>
    <property type="match status" value="1"/>
</dbReference>
<dbReference type="SMART" id="SM00976">
    <property type="entry name" value="Telo_bind"/>
    <property type="match status" value="1"/>
</dbReference>
<keyword evidence="5" id="KW-0158">Chromosome</keyword>
<keyword evidence="6" id="KW-0779">Telomere</keyword>
<keyword evidence="11" id="KW-1185">Reference proteome</keyword>
<comment type="subcellular location">
    <subcellularLocation>
        <location evidence="2">Chromosome</location>
        <location evidence="2">Telomere</location>
    </subcellularLocation>
    <subcellularLocation>
        <location evidence="1">Nucleus</location>
    </subcellularLocation>
</comment>
<dbReference type="GO" id="GO:0032210">
    <property type="term" value="P:regulation of telomere maintenance via telomerase"/>
    <property type="evidence" value="ECO:0007669"/>
    <property type="project" value="TreeGrafter"/>
</dbReference>
<keyword evidence="7" id="KW-0238">DNA-binding</keyword>
<dbReference type="GO" id="GO:0016233">
    <property type="term" value="P:telomere capping"/>
    <property type="evidence" value="ECO:0007669"/>
    <property type="project" value="TreeGrafter"/>
</dbReference>
<evidence type="ECO:0000256" key="7">
    <source>
        <dbReference type="ARBA" id="ARBA00023125"/>
    </source>
</evidence>
<dbReference type="GO" id="GO:0098505">
    <property type="term" value="F:G-rich strand telomeric DNA binding"/>
    <property type="evidence" value="ECO:0007669"/>
    <property type="project" value="TreeGrafter"/>
</dbReference>
<gene>
    <name evidence="10" type="ORF">BCR32DRAFT_270651</name>
</gene>
<name>A0A1Y1WV76_9FUNG</name>
<evidence type="ECO:0000256" key="8">
    <source>
        <dbReference type="ARBA" id="ARBA00023242"/>
    </source>
</evidence>
<dbReference type="GO" id="GO:0010521">
    <property type="term" value="F:telomerase inhibitor activity"/>
    <property type="evidence" value="ECO:0007669"/>
    <property type="project" value="TreeGrafter"/>
</dbReference>
<reference evidence="10 11" key="1">
    <citation type="submission" date="2016-08" db="EMBL/GenBank/DDBJ databases">
        <title>A Parts List for Fungal Cellulosomes Revealed by Comparative Genomics.</title>
        <authorList>
            <consortium name="DOE Joint Genome Institute"/>
            <person name="Haitjema C.H."/>
            <person name="Gilmore S.P."/>
            <person name="Henske J.K."/>
            <person name="Solomon K.V."/>
            <person name="De Groot R."/>
            <person name="Kuo A."/>
            <person name="Mondo S.J."/>
            <person name="Salamov A.A."/>
            <person name="Labutti K."/>
            <person name="Zhao Z."/>
            <person name="Chiniquy J."/>
            <person name="Barry K."/>
            <person name="Brewer H.M."/>
            <person name="Purvine S.O."/>
            <person name="Wright A.T."/>
            <person name="Boxma B."/>
            <person name="Van Alen T."/>
            <person name="Hackstein J.H."/>
            <person name="Baker S.E."/>
            <person name="Grigoriev I.V."/>
            <person name="O'Malley M.A."/>
        </authorList>
    </citation>
    <scope>NUCLEOTIDE SEQUENCE [LARGE SCALE GENOMIC DNA]</scope>
    <source>
        <strain evidence="10 11">S4</strain>
    </source>
</reference>
<keyword evidence="8" id="KW-0539">Nucleus</keyword>
<protein>
    <recommendedName>
        <fullName evidence="4">Protection of telomeres protein 1</fullName>
    </recommendedName>
</protein>
<proteinExistence type="inferred from homology"/>
<dbReference type="InterPro" id="IPR028389">
    <property type="entry name" value="POT1"/>
</dbReference>
<dbReference type="InterPro" id="IPR032042">
    <property type="entry name" value="POT1PC"/>
</dbReference>
<dbReference type="EMBL" id="MCFG01000247">
    <property type="protein sequence ID" value="ORX77450.1"/>
    <property type="molecule type" value="Genomic_DNA"/>
</dbReference>
<dbReference type="Pfam" id="PF02765">
    <property type="entry name" value="POT1"/>
    <property type="match status" value="1"/>
</dbReference>
<evidence type="ECO:0000313" key="11">
    <source>
        <dbReference type="Proteomes" id="UP000193944"/>
    </source>
</evidence>
<dbReference type="OrthoDB" id="2186770at2759"/>
<evidence type="ECO:0000256" key="6">
    <source>
        <dbReference type="ARBA" id="ARBA00022895"/>
    </source>
</evidence>
<evidence type="ECO:0000259" key="9">
    <source>
        <dbReference type="SMART" id="SM00976"/>
    </source>
</evidence>
<feature type="domain" description="Telomeric single stranded DNA binding POT1/Cdc13" evidence="9">
    <location>
        <begin position="5"/>
        <end position="126"/>
    </location>
</feature>
<reference evidence="10 11" key="2">
    <citation type="submission" date="2016-08" db="EMBL/GenBank/DDBJ databases">
        <title>Pervasive Adenine N6-methylation of Active Genes in Fungi.</title>
        <authorList>
            <consortium name="DOE Joint Genome Institute"/>
            <person name="Mondo S.J."/>
            <person name="Dannebaum R.O."/>
            <person name="Kuo R.C."/>
            <person name="Labutti K."/>
            <person name="Haridas S."/>
            <person name="Kuo A."/>
            <person name="Salamov A."/>
            <person name="Ahrendt S.R."/>
            <person name="Lipzen A."/>
            <person name="Sullivan W."/>
            <person name="Andreopoulos W.B."/>
            <person name="Clum A."/>
            <person name="Lindquist E."/>
            <person name="Daum C."/>
            <person name="Ramamoorthy G.K."/>
            <person name="Gryganskyi A."/>
            <person name="Culley D."/>
            <person name="Magnuson J.K."/>
            <person name="James T.Y."/>
            <person name="O'Malley M.A."/>
            <person name="Stajich J.E."/>
            <person name="Spatafora J.W."/>
            <person name="Visel A."/>
            <person name="Grigoriev I.V."/>
        </authorList>
    </citation>
    <scope>NUCLEOTIDE SEQUENCE [LARGE SCALE GENOMIC DNA]</scope>
    <source>
        <strain evidence="10 11">S4</strain>
    </source>
</reference>
<dbReference type="InterPro" id="IPR011564">
    <property type="entry name" value="Telomer_end-bd_POT1/Cdc13"/>
</dbReference>